<reference evidence="3" key="1">
    <citation type="journal article" date="2023" name="IMA Fungus">
        <title>Comparative genomic study of the Penicillium genus elucidates a diverse pangenome and 15 lateral gene transfer events.</title>
        <authorList>
            <person name="Petersen C."/>
            <person name="Sorensen T."/>
            <person name="Nielsen M.R."/>
            <person name="Sondergaard T.E."/>
            <person name="Sorensen J.L."/>
            <person name="Fitzpatrick D.A."/>
            <person name="Frisvad J.C."/>
            <person name="Nielsen K.L."/>
        </authorList>
    </citation>
    <scope>NUCLEOTIDE SEQUENCE</scope>
    <source>
        <strain evidence="3">IBT 12815</strain>
    </source>
</reference>
<dbReference type="EMBL" id="JAQJAE010000001">
    <property type="protein sequence ID" value="KAJ5617445.1"/>
    <property type="molecule type" value="Genomic_DNA"/>
</dbReference>
<dbReference type="Pfam" id="PF21666">
    <property type="entry name" value="DUF4246_N"/>
    <property type="match status" value="1"/>
</dbReference>
<evidence type="ECO:0000313" key="4">
    <source>
        <dbReference type="Proteomes" id="UP001213799"/>
    </source>
</evidence>
<dbReference type="GeneID" id="81583859"/>
<protein>
    <submittedName>
        <fullName evidence="3">Uncharacterized protein</fullName>
    </submittedName>
</protein>
<evidence type="ECO:0000259" key="2">
    <source>
        <dbReference type="Pfam" id="PF21666"/>
    </source>
</evidence>
<accession>A0AAD6H8T6</accession>
<name>A0AAD6H8T6_9EURO</name>
<gene>
    <name evidence="3" type="ORF">N7537_002559</name>
</gene>
<dbReference type="RefSeq" id="XP_056758612.1">
    <property type="nucleotide sequence ID" value="XM_056893617.1"/>
</dbReference>
<proteinExistence type="predicted"/>
<dbReference type="InterPro" id="IPR049207">
    <property type="entry name" value="DUF4246_N"/>
</dbReference>
<dbReference type="Pfam" id="PF14033">
    <property type="entry name" value="DUF4246"/>
    <property type="match status" value="1"/>
</dbReference>
<sequence length="566" mass="65488">MPSNSNPQLQMPGFNIDLNCAPNPNIFGMGINGFRNSLDKDHHAFGCMYDLITHREILMMRVMNMITDEPGWDQKVFDEDDTAELRNKIFRLGQYVTPKMMDWIIKELRWKAGVFKEKGLVHVFDVGVIKSDTAVSKELQQALKEALQPLENIPEGQKDYHPGSDNKMVNYVGQGDLIPVPSSENCRPLNKYNERHPRIPEIPVFSEKFQSLPCDVELTHDAGCRIVSYINNVHPIDHKGLYDVVEKIIARAIPLWDQSLTEFCSNRINYRDVKFGEHTQPEPTWPEKDNKDEQYEAEQRFWEHKWQWEITHPILLPEPQEFTFPGQWRRVNLRNQFPKTKLQVIVKLTNIELATNNPEYEGGSWHLEGQQNERICATAIYYYDSENITEGTQCFRQHGMDNMININYLHGRDQFLQAVYGFGDDVRGSGNTNVTQDLGGVICQEGRLLTFPNTVQNRVSPFSLADRSKPGHRKILALFLVDPHRRVISSANVPPQREDWGGQRQQAVNHVLSRLPLELQYIVQSYIDPLMTINEAKAHRLELMKDHGLKSERLNQNFETGNFRLQ</sequence>
<dbReference type="InterPro" id="IPR049192">
    <property type="entry name" value="DUF4246_C"/>
</dbReference>
<comment type="caution">
    <text evidence="3">The sequence shown here is derived from an EMBL/GenBank/DDBJ whole genome shotgun (WGS) entry which is preliminary data.</text>
</comment>
<dbReference type="Proteomes" id="UP001213799">
    <property type="component" value="Unassembled WGS sequence"/>
</dbReference>
<dbReference type="PANTHER" id="PTHR33119:SF1">
    <property type="entry name" value="FE2OG DIOXYGENASE DOMAIN-CONTAINING PROTEIN"/>
    <property type="match status" value="1"/>
</dbReference>
<evidence type="ECO:0000259" key="1">
    <source>
        <dbReference type="Pfam" id="PF14033"/>
    </source>
</evidence>
<reference evidence="3" key="2">
    <citation type="submission" date="2023-01" db="EMBL/GenBank/DDBJ databases">
        <authorList>
            <person name="Petersen C."/>
        </authorList>
    </citation>
    <scope>NUCLEOTIDE SEQUENCE</scope>
    <source>
        <strain evidence="3">IBT 12815</strain>
    </source>
</reference>
<evidence type="ECO:0000313" key="3">
    <source>
        <dbReference type="EMBL" id="KAJ5617445.1"/>
    </source>
</evidence>
<dbReference type="InterPro" id="IPR025340">
    <property type="entry name" value="DUF4246"/>
</dbReference>
<feature type="domain" description="DUF4246" evidence="2">
    <location>
        <begin position="11"/>
        <end position="83"/>
    </location>
</feature>
<feature type="domain" description="DUF4246" evidence="1">
    <location>
        <begin position="99"/>
        <end position="501"/>
    </location>
</feature>
<dbReference type="PANTHER" id="PTHR33119">
    <property type="entry name" value="IFI3P"/>
    <property type="match status" value="1"/>
</dbReference>
<dbReference type="AlphaFoldDB" id="A0AAD6H8T6"/>
<organism evidence="3 4">
    <name type="scientific">Penicillium hordei</name>
    <dbReference type="NCBI Taxonomy" id="40994"/>
    <lineage>
        <taxon>Eukaryota</taxon>
        <taxon>Fungi</taxon>
        <taxon>Dikarya</taxon>
        <taxon>Ascomycota</taxon>
        <taxon>Pezizomycotina</taxon>
        <taxon>Eurotiomycetes</taxon>
        <taxon>Eurotiomycetidae</taxon>
        <taxon>Eurotiales</taxon>
        <taxon>Aspergillaceae</taxon>
        <taxon>Penicillium</taxon>
    </lineage>
</organism>
<keyword evidence="4" id="KW-1185">Reference proteome</keyword>